<organism evidence="3 4">
    <name type="scientific">Pestalotiopsis fici (strain W106-1 / CGMCC3.15140)</name>
    <dbReference type="NCBI Taxonomy" id="1229662"/>
    <lineage>
        <taxon>Eukaryota</taxon>
        <taxon>Fungi</taxon>
        <taxon>Dikarya</taxon>
        <taxon>Ascomycota</taxon>
        <taxon>Pezizomycotina</taxon>
        <taxon>Sordariomycetes</taxon>
        <taxon>Xylariomycetidae</taxon>
        <taxon>Amphisphaeriales</taxon>
        <taxon>Sporocadaceae</taxon>
        <taxon>Pestalotiopsis</taxon>
    </lineage>
</organism>
<dbReference type="SUPFAM" id="SSF82199">
    <property type="entry name" value="SET domain"/>
    <property type="match status" value="1"/>
</dbReference>
<feature type="signal peptide" evidence="1">
    <location>
        <begin position="1"/>
        <end position="18"/>
    </location>
</feature>
<proteinExistence type="predicted"/>
<dbReference type="AlphaFoldDB" id="W3WSH8"/>
<sequence>MKLFHVLGALHIVGGAQAAKDHVVASLAEDYYGSSRTDDLLLGGAQNGGWCGLHVHDDDSSHCHGENSVEYHAAGDASANSQPQPSGEDDEAAIEEASRLWPISTPCAPNGTRAYCVYTHPGFASGRGISILTSARTAIAIAKSVAFSAYFTGEPAEEEQQEEQRGFLLNLGEDESSPLWRVQEMPGKGKGLIAQRNLEAGDHIMSTTPSVMIDYNLFTDLAEADELMALQVAAVEGGLSDAHRGIFMALSTHDDDFADHAERVSKIIHTNSFDITLDGIVPKNDEGVDENFYTVFPEISRMNHDCRPNAEYYFDPATFAQHVHAARPIAAGEEITISYIDPIQTRQDRLDRLDNSWHFPCSCSACMQNRDMTAASDARIHQILEIRKQLREWAPSSQATPAMAELMISLYEQERLWTMLYEAYTYAAIEYNGAGEPWAATKYARLAVQRGLASGGPNHSDVHEMEALARNPWEHWSWMLRTRKRMNWEPHAVS</sequence>
<accession>W3WSH8</accession>
<dbReference type="STRING" id="1229662.W3WSH8"/>
<evidence type="ECO:0000256" key="1">
    <source>
        <dbReference type="SAM" id="SignalP"/>
    </source>
</evidence>
<dbReference type="InParanoid" id="W3WSH8"/>
<gene>
    <name evidence="3" type="ORF">PFICI_12141</name>
</gene>
<dbReference type="EMBL" id="KI912117">
    <property type="protein sequence ID" value="ETS76754.1"/>
    <property type="molecule type" value="Genomic_DNA"/>
</dbReference>
<feature type="chain" id="PRO_5004835007" description="SET domain-containing protein" evidence="1">
    <location>
        <begin position="19"/>
        <end position="494"/>
    </location>
</feature>
<protein>
    <recommendedName>
        <fullName evidence="2">SET domain-containing protein</fullName>
    </recommendedName>
</protein>
<evidence type="ECO:0000313" key="4">
    <source>
        <dbReference type="Proteomes" id="UP000030651"/>
    </source>
</evidence>
<evidence type="ECO:0000313" key="3">
    <source>
        <dbReference type="EMBL" id="ETS76754.1"/>
    </source>
</evidence>
<dbReference type="PROSITE" id="PS50280">
    <property type="entry name" value="SET"/>
    <property type="match status" value="1"/>
</dbReference>
<dbReference type="PANTHER" id="PTHR47332:SF6">
    <property type="entry name" value="SET DOMAIN-CONTAINING PROTEIN"/>
    <property type="match status" value="1"/>
</dbReference>
<feature type="domain" description="SET" evidence="2">
    <location>
        <begin position="177"/>
        <end position="340"/>
    </location>
</feature>
<dbReference type="Pfam" id="PF00856">
    <property type="entry name" value="SET"/>
    <property type="match status" value="1"/>
</dbReference>
<dbReference type="CDD" id="cd20071">
    <property type="entry name" value="SET_SMYD"/>
    <property type="match status" value="1"/>
</dbReference>
<keyword evidence="1" id="KW-0732">Signal</keyword>
<dbReference type="InterPro" id="IPR001214">
    <property type="entry name" value="SET_dom"/>
</dbReference>
<dbReference type="OrthoDB" id="1028014at2759"/>
<reference evidence="4" key="1">
    <citation type="journal article" date="2015" name="BMC Genomics">
        <title>Genomic and transcriptomic analysis of the endophytic fungus Pestalotiopsis fici reveals its lifestyle and high potential for synthesis of natural products.</title>
        <authorList>
            <person name="Wang X."/>
            <person name="Zhang X."/>
            <person name="Liu L."/>
            <person name="Xiang M."/>
            <person name="Wang W."/>
            <person name="Sun X."/>
            <person name="Che Y."/>
            <person name="Guo L."/>
            <person name="Liu G."/>
            <person name="Guo L."/>
            <person name="Wang C."/>
            <person name="Yin W.B."/>
            <person name="Stadler M."/>
            <person name="Zhang X."/>
            <person name="Liu X."/>
        </authorList>
    </citation>
    <scope>NUCLEOTIDE SEQUENCE [LARGE SCALE GENOMIC DNA]</scope>
    <source>
        <strain evidence="4">W106-1 / CGMCC3.15140</strain>
    </source>
</reference>
<dbReference type="OMA" id="QHEFPGK"/>
<dbReference type="Proteomes" id="UP000030651">
    <property type="component" value="Unassembled WGS sequence"/>
</dbReference>
<dbReference type="HOGENOM" id="CLU_028281_6_1_1"/>
<dbReference type="InterPro" id="IPR053185">
    <property type="entry name" value="SET_domain_protein"/>
</dbReference>
<dbReference type="PANTHER" id="PTHR47332">
    <property type="entry name" value="SET DOMAIN-CONTAINING PROTEIN 5"/>
    <property type="match status" value="1"/>
</dbReference>
<dbReference type="InterPro" id="IPR046341">
    <property type="entry name" value="SET_dom_sf"/>
</dbReference>
<evidence type="ECO:0000259" key="2">
    <source>
        <dbReference type="PROSITE" id="PS50280"/>
    </source>
</evidence>
<dbReference type="RefSeq" id="XP_007838913.1">
    <property type="nucleotide sequence ID" value="XM_007840722.1"/>
</dbReference>
<name>W3WSH8_PESFW</name>
<keyword evidence="4" id="KW-1185">Reference proteome</keyword>
<dbReference type="GeneID" id="19277154"/>
<dbReference type="SMART" id="SM00317">
    <property type="entry name" value="SET"/>
    <property type="match status" value="1"/>
</dbReference>
<dbReference type="eggNOG" id="KOG2084">
    <property type="taxonomic scope" value="Eukaryota"/>
</dbReference>
<dbReference type="KEGG" id="pfy:PFICI_12141"/>
<dbReference type="Gene3D" id="2.170.270.10">
    <property type="entry name" value="SET domain"/>
    <property type="match status" value="1"/>
</dbReference>